<reference evidence="1" key="2">
    <citation type="submission" date="2020-09" db="EMBL/GenBank/DDBJ databases">
        <authorList>
            <person name="Sun Q."/>
            <person name="Zhou Y."/>
        </authorList>
    </citation>
    <scope>NUCLEOTIDE SEQUENCE</scope>
    <source>
        <strain evidence="1">CGMCC 1.12195</strain>
    </source>
</reference>
<dbReference type="EMBL" id="BMER01000002">
    <property type="protein sequence ID" value="GGG89837.1"/>
    <property type="molecule type" value="Genomic_DNA"/>
</dbReference>
<accession>A0A917HUR2</accession>
<reference evidence="1" key="1">
    <citation type="journal article" date="2014" name="Int. J. Syst. Evol. Microbiol.">
        <title>Complete genome sequence of Corynebacterium casei LMG S-19264T (=DSM 44701T), isolated from a smear-ripened cheese.</title>
        <authorList>
            <consortium name="US DOE Joint Genome Institute (JGI-PGF)"/>
            <person name="Walter F."/>
            <person name="Albersmeier A."/>
            <person name="Kalinowski J."/>
            <person name="Ruckert C."/>
        </authorList>
    </citation>
    <scope>NUCLEOTIDE SEQUENCE</scope>
    <source>
        <strain evidence="1">CGMCC 1.12195</strain>
    </source>
</reference>
<sequence length="43" mass="4912">METAVNELLEALCASLQQPLDIGELCKYTELPDKEDKCEIDWL</sequence>
<protein>
    <submittedName>
        <fullName evidence="1">Uncharacterized protein</fullName>
    </submittedName>
</protein>
<dbReference type="RefSeq" id="WP_262892484.1">
    <property type="nucleotide sequence ID" value="NZ_BMER01000002.1"/>
</dbReference>
<dbReference type="Proteomes" id="UP000660862">
    <property type="component" value="Unassembled WGS sequence"/>
</dbReference>
<name>A0A917HUR2_9SPHI</name>
<gene>
    <name evidence="1" type="ORF">GCM10007415_25150</name>
</gene>
<proteinExistence type="predicted"/>
<evidence type="ECO:0000313" key="1">
    <source>
        <dbReference type="EMBL" id="GGG89837.1"/>
    </source>
</evidence>
<organism evidence="1 2">
    <name type="scientific">Parapedobacter pyrenivorans</name>
    <dbReference type="NCBI Taxonomy" id="1305674"/>
    <lineage>
        <taxon>Bacteria</taxon>
        <taxon>Pseudomonadati</taxon>
        <taxon>Bacteroidota</taxon>
        <taxon>Sphingobacteriia</taxon>
        <taxon>Sphingobacteriales</taxon>
        <taxon>Sphingobacteriaceae</taxon>
        <taxon>Parapedobacter</taxon>
    </lineage>
</organism>
<dbReference type="AlphaFoldDB" id="A0A917HUR2"/>
<comment type="caution">
    <text evidence="1">The sequence shown here is derived from an EMBL/GenBank/DDBJ whole genome shotgun (WGS) entry which is preliminary data.</text>
</comment>
<keyword evidence="2" id="KW-1185">Reference proteome</keyword>
<evidence type="ECO:0000313" key="2">
    <source>
        <dbReference type="Proteomes" id="UP000660862"/>
    </source>
</evidence>